<reference evidence="2" key="1">
    <citation type="journal article" date="2015" name="Nature">
        <title>Complex archaea that bridge the gap between prokaryotes and eukaryotes.</title>
        <authorList>
            <person name="Spang A."/>
            <person name="Saw J.H."/>
            <person name="Jorgensen S.L."/>
            <person name="Zaremba-Niedzwiedzka K."/>
            <person name="Martijn J."/>
            <person name="Lind A.E."/>
            <person name="van Eijk R."/>
            <person name="Schleper C."/>
            <person name="Guy L."/>
            <person name="Ettema T.J."/>
        </authorList>
    </citation>
    <scope>NUCLEOTIDE SEQUENCE</scope>
</reference>
<accession>A0A0F9U8J6</accession>
<protein>
    <submittedName>
        <fullName evidence="2">Uncharacterized protein</fullName>
    </submittedName>
</protein>
<keyword evidence="1" id="KW-0812">Transmembrane</keyword>
<gene>
    <name evidence="2" type="ORF">LCGC14_0236770</name>
</gene>
<keyword evidence="1" id="KW-0472">Membrane</keyword>
<keyword evidence="1" id="KW-1133">Transmembrane helix</keyword>
<evidence type="ECO:0000256" key="1">
    <source>
        <dbReference type="SAM" id="Phobius"/>
    </source>
</evidence>
<comment type="caution">
    <text evidence="2">The sequence shown here is derived from an EMBL/GenBank/DDBJ whole genome shotgun (WGS) entry which is preliminary data.</text>
</comment>
<organism evidence="2">
    <name type="scientific">marine sediment metagenome</name>
    <dbReference type="NCBI Taxonomy" id="412755"/>
    <lineage>
        <taxon>unclassified sequences</taxon>
        <taxon>metagenomes</taxon>
        <taxon>ecological metagenomes</taxon>
    </lineage>
</organism>
<dbReference type="EMBL" id="LAZR01000117">
    <property type="protein sequence ID" value="KKN89545.1"/>
    <property type="molecule type" value="Genomic_DNA"/>
</dbReference>
<name>A0A0F9U8J6_9ZZZZ</name>
<proteinExistence type="predicted"/>
<dbReference type="AlphaFoldDB" id="A0A0F9U8J6"/>
<sequence>MAGFSIGKPIVIDGKEVIVVRDMVGTPASGRDAEVSSLVEPKGSDGRPPIYVAENELARLRENYPGMSVYGLWQILFYNDAVKYGGPYITFPLYERNGLFLSMLPDSTFSKPSEISHSGEYVDGFMSENPDYDPENAIRIDVDILSLKLPDHAAHTRVERSEQIRTETNRRWMVVSGLCGLIILATVAVNYGLSTVFKSHMADYSAKRSLIADLEDREASLASERLLERPDDQAVLDQLIQFFQMYPTAWTPTSDEGVIIGFKGTHLLITPPDALANPAESIAGAESIIQPDLSYKVTLHGPDGDLSQNLQLELEP</sequence>
<feature type="transmembrane region" description="Helical" evidence="1">
    <location>
        <begin position="172"/>
        <end position="193"/>
    </location>
</feature>
<evidence type="ECO:0000313" key="2">
    <source>
        <dbReference type="EMBL" id="KKN89545.1"/>
    </source>
</evidence>